<dbReference type="InterPro" id="IPR029060">
    <property type="entry name" value="PIN-like_dom_sf"/>
</dbReference>
<evidence type="ECO:0000256" key="6">
    <source>
        <dbReference type="ARBA" id="ARBA00022842"/>
    </source>
</evidence>
<keyword evidence="3" id="KW-0540">Nuclease</keyword>
<evidence type="ECO:0000256" key="5">
    <source>
        <dbReference type="ARBA" id="ARBA00022801"/>
    </source>
</evidence>
<dbReference type="OrthoDB" id="9796690at2"/>
<comment type="cofactor">
    <cofactor evidence="1">
        <name>Mg(2+)</name>
        <dbReference type="ChEBI" id="CHEBI:18420"/>
    </cofactor>
</comment>
<organism evidence="9 10">
    <name type="scientific">Crenothrix polyspora</name>
    <dbReference type="NCBI Taxonomy" id="360316"/>
    <lineage>
        <taxon>Bacteria</taxon>
        <taxon>Pseudomonadati</taxon>
        <taxon>Pseudomonadota</taxon>
        <taxon>Gammaproteobacteria</taxon>
        <taxon>Methylococcales</taxon>
        <taxon>Crenotrichaceae</taxon>
        <taxon>Crenothrix</taxon>
    </lineage>
</organism>
<keyword evidence="2" id="KW-1277">Toxin-antitoxin system</keyword>
<dbReference type="GO" id="GO:0004518">
    <property type="term" value="F:nuclease activity"/>
    <property type="evidence" value="ECO:0007669"/>
    <property type="project" value="UniProtKB-KW"/>
</dbReference>
<evidence type="ECO:0000256" key="7">
    <source>
        <dbReference type="ARBA" id="ARBA00038093"/>
    </source>
</evidence>
<keyword evidence="5" id="KW-0378">Hydrolase</keyword>
<feature type="domain" description="PIN" evidence="8">
    <location>
        <begin position="6"/>
        <end position="127"/>
    </location>
</feature>
<dbReference type="Gene3D" id="3.40.50.1010">
    <property type="entry name" value="5'-nuclease"/>
    <property type="match status" value="1"/>
</dbReference>
<dbReference type="SUPFAM" id="SSF88723">
    <property type="entry name" value="PIN domain-like"/>
    <property type="match status" value="1"/>
</dbReference>
<name>A0A1R4HE69_9GAMM</name>
<dbReference type="Pfam" id="PF01850">
    <property type="entry name" value="PIN"/>
    <property type="match status" value="1"/>
</dbReference>
<sequence>MGDYRYLLDTNIVSELVKNPQGRLAEKMLASGWEKYSCTSIIVACELRYGAAKKQSPKLTFNVEQVLASLPVLPFQDSADVTYAIIRADLERRGLPIGCHDLLIAAHAFSLNLIVVTANEREFSRIPDLKVENWFNDL</sequence>
<evidence type="ECO:0000313" key="10">
    <source>
        <dbReference type="Proteomes" id="UP000195442"/>
    </source>
</evidence>
<dbReference type="GO" id="GO:0016787">
    <property type="term" value="F:hydrolase activity"/>
    <property type="evidence" value="ECO:0007669"/>
    <property type="project" value="UniProtKB-KW"/>
</dbReference>
<dbReference type="AlphaFoldDB" id="A0A1R4HE69"/>
<proteinExistence type="inferred from homology"/>
<keyword evidence="4" id="KW-0479">Metal-binding</keyword>
<dbReference type="InterPro" id="IPR050556">
    <property type="entry name" value="Type_II_TA_system_RNase"/>
</dbReference>
<comment type="similarity">
    <text evidence="7">Belongs to the PINc/VapC protein family.</text>
</comment>
<evidence type="ECO:0000256" key="1">
    <source>
        <dbReference type="ARBA" id="ARBA00001946"/>
    </source>
</evidence>
<evidence type="ECO:0000313" key="9">
    <source>
        <dbReference type="EMBL" id="SJM94509.1"/>
    </source>
</evidence>
<evidence type="ECO:0000256" key="2">
    <source>
        <dbReference type="ARBA" id="ARBA00022649"/>
    </source>
</evidence>
<dbReference type="PANTHER" id="PTHR33653">
    <property type="entry name" value="RIBONUCLEASE VAPC2"/>
    <property type="match status" value="1"/>
</dbReference>
<keyword evidence="6" id="KW-0460">Magnesium</keyword>
<gene>
    <name evidence="9" type="ORF">CRENPOLYSF2_4010003</name>
</gene>
<dbReference type="Proteomes" id="UP000195442">
    <property type="component" value="Unassembled WGS sequence"/>
</dbReference>
<dbReference type="GO" id="GO:0046872">
    <property type="term" value="F:metal ion binding"/>
    <property type="evidence" value="ECO:0007669"/>
    <property type="project" value="UniProtKB-KW"/>
</dbReference>
<dbReference type="PANTHER" id="PTHR33653:SF1">
    <property type="entry name" value="RIBONUCLEASE VAPC2"/>
    <property type="match status" value="1"/>
</dbReference>
<keyword evidence="10" id="KW-1185">Reference proteome</keyword>
<reference evidence="10" key="1">
    <citation type="submission" date="2017-02" db="EMBL/GenBank/DDBJ databases">
        <authorList>
            <person name="Daims H."/>
        </authorList>
    </citation>
    <scope>NUCLEOTIDE SEQUENCE [LARGE SCALE GENOMIC DNA]</scope>
</reference>
<evidence type="ECO:0000259" key="8">
    <source>
        <dbReference type="Pfam" id="PF01850"/>
    </source>
</evidence>
<evidence type="ECO:0000256" key="3">
    <source>
        <dbReference type="ARBA" id="ARBA00022722"/>
    </source>
</evidence>
<dbReference type="RefSeq" id="WP_087147833.1">
    <property type="nucleotide sequence ID" value="NZ_FUKJ01000337.1"/>
</dbReference>
<protein>
    <recommendedName>
        <fullName evidence="8">PIN domain-containing protein</fullName>
    </recommendedName>
</protein>
<dbReference type="CDD" id="cd18748">
    <property type="entry name" value="PIN_VapC4-5_FitB-like"/>
    <property type="match status" value="1"/>
</dbReference>
<accession>A0A1R4HE69</accession>
<dbReference type="EMBL" id="FUKJ01000337">
    <property type="protein sequence ID" value="SJM94509.1"/>
    <property type="molecule type" value="Genomic_DNA"/>
</dbReference>
<dbReference type="InterPro" id="IPR002716">
    <property type="entry name" value="PIN_dom"/>
</dbReference>
<evidence type="ECO:0000256" key="4">
    <source>
        <dbReference type="ARBA" id="ARBA00022723"/>
    </source>
</evidence>